<evidence type="ECO:0000256" key="5">
    <source>
        <dbReference type="SAM" id="Phobius"/>
    </source>
</evidence>
<feature type="transmembrane region" description="Helical" evidence="5">
    <location>
        <begin position="66"/>
        <end position="90"/>
    </location>
</feature>
<sequence length="227" mass="25615">METFVNIIGWVMAILTVVIPLPQMIKVCFRKDSEGINKITSCIYCFGVLCYTAFGSFTLGSTGEKLIYISVSNLLCGILYTVMVFFVFYYDKNISRKNLILATLFLLIVFAANIICFTIGIVRKDWYISNTVALVIIGASTGAFTTGAYIPQLLKTIRYKRVGSLSMTMIMLLITINVAYFIYYILLFNNSMIVPMVWTSLATCLYVILLSVCVRFRITNKKQAQTN</sequence>
<keyword evidence="4 5" id="KW-0472">Membrane</keyword>
<feature type="transmembrane region" description="Helical" evidence="5">
    <location>
        <begin position="6"/>
        <end position="29"/>
    </location>
</feature>
<dbReference type="EMBL" id="CP051481">
    <property type="protein sequence ID" value="QJG66825.1"/>
    <property type="molecule type" value="Genomic_DNA"/>
</dbReference>
<dbReference type="Pfam" id="PF04193">
    <property type="entry name" value="PQ-loop"/>
    <property type="match status" value="2"/>
</dbReference>
<comment type="subcellular location">
    <subcellularLocation>
        <location evidence="1">Membrane</location>
        <topology evidence="1">Multi-pass membrane protein</topology>
    </subcellularLocation>
</comment>
<accession>A0A858U6D7</accession>
<evidence type="ECO:0000313" key="7">
    <source>
        <dbReference type="Proteomes" id="UP000501060"/>
    </source>
</evidence>
<dbReference type="GO" id="GO:0016020">
    <property type="term" value="C:membrane"/>
    <property type="evidence" value="ECO:0007669"/>
    <property type="project" value="UniProtKB-SubCell"/>
</dbReference>
<evidence type="ECO:0000256" key="4">
    <source>
        <dbReference type="ARBA" id="ARBA00023136"/>
    </source>
</evidence>
<dbReference type="RefSeq" id="WP_169604876.1">
    <property type="nucleotide sequence ID" value="NZ_CP051481.1"/>
</dbReference>
<evidence type="ECO:0000256" key="2">
    <source>
        <dbReference type="ARBA" id="ARBA00022692"/>
    </source>
</evidence>
<gene>
    <name evidence="6" type="ORF">HGG69_00555</name>
</gene>
<name>A0A858U6D7_9MOLU</name>
<feature type="transmembrane region" description="Helical" evidence="5">
    <location>
        <begin position="127"/>
        <end position="150"/>
    </location>
</feature>
<feature type="transmembrane region" description="Helical" evidence="5">
    <location>
        <begin position="192"/>
        <end position="214"/>
    </location>
</feature>
<evidence type="ECO:0000256" key="1">
    <source>
        <dbReference type="ARBA" id="ARBA00004141"/>
    </source>
</evidence>
<protein>
    <submittedName>
        <fullName evidence="6">PQ-loop repeat-containing protein</fullName>
    </submittedName>
</protein>
<dbReference type="KEGG" id="mphe:HGG69_00555"/>
<proteinExistence type="predicted"/>
<evidence type="ECO:0000313" key="6">
    <source>
        <dbReference type="EMBL" id="QJG66825.1"/>
    </source>
</evidence>
<keyword evidence="7" id="KW-1185">Reference proteome</keyword>
<keyword evidence="2 5" id="KW-0812">Transmembrane</keyword>
<feature type="transmembrane region" description="Helical" evidence="5">
    <location>
        <begin position="41"/>
        <end position="60"/>
    </location>
</feature>
<evidence type="ECO:0000256" key="3">
    <source>
        <dbReference type="ARBA" id="ARBA00022989"/>
    </source>
</evidence>
<dbReference type="Proteomes" id="UP000501060">
    <property type="component" value="Chromosome"/>
</dbReference>
<feature type="transmembrane region" description="Helical" evidence="5">
    <location>
        <begin position="99"/>
        <end position="121"/>
    </location>
</feature>
<feature type="transmembrane region" description="Helical" evidence="5">
    <location>
        <begin position="162"/>
        <end position="186"/>
    </location>
</feature>
<reference evidence="6 7" key="1">
    <citation type="submission" date="2020-04" db="EMBL/GenBank/DDBJ databases">
        <title>Novel Mycoplasma species detected in Phocoena phocoena (harbor porpoise) from the USA.</title>
        <authorList>
            <person name="Volokhov D.V."/>
        </authorList>
    </citation>
    <scope>NUCLEOTIDE SEQUENCE [LARGE SCALE GENOMIC DNA]</scope>
    <source>
        <strain evidence="6 7">Phocoena C-264-GEN</strain>
    </source>
</reference>
<organism evidence="6 7">
    <name type="scientific">Mycoplasma phocoenae</name>
    <dbReference type="NCBI Taxonomy" id="754517"/>
    <lineage>
        <taxon>Bacteria</taxon>
        <taxon>Bacillati</taxon>
        <taxon>Mycoplasmatota</taxon>
        <taxon>Mollicutes</taxon>
        <taxon>Mycoplasmataceae</taxon>
        <taxon>Mycoplasma</taxon>
    </lineage>
</organism>
<keyword evidence="3 5" id="KW-1133">Transmembrane helix</keyword>
<dbReference type="InterPro" id="IPR006603">
    <property type="entry name" value="PQ-loop_rpt"/>
</dbReference>
<dbReference type="Gene3D" id="1.20.1280.290">
    <property type="match status" value="2"/>
</dbReference>
<dbReference type="AlphaFoldDB" id="A0A858U6D7"/>